<keyword evidence="12" id="KW-1185">Reference proteome</keyword>
<keyword evidence="7" id="KW-1015">Disulfide bond</keyword>
<evidence type="ECO:0000256" key="7">
    <source>
        <dbReference type="ARBA" id="ARBA00023157"/>
    </source>
</evidence>
<dbReference type="PROSITE" id="PS51914">
    <property type="entry name" value="MRH"/>
    <property type="match status" value="3"/>
</dbReference>
<dbReference type="AlphaFoldDB" id="A0A9N9RWH7"/>
<dbReference type="PANTHER" id="PTHR15071:SF0">
    <property type="entry name" value="MANNOSE 6-PHOSPHATE RECEPTOR-LIKE PROTEIN 1"/>
    <property type="match status" value="1"/>
</dbReference>
<evidence type="ECO:0000259" key="10">
    <source>
        <dbReference type="PROSITE" id="PS51914"/>
    </source>
</evidence>
<organism evidence="11 12">
    <name type="scientific">Chironomus riparius</name>
    <dbReference type="NCBI Taxonomy" id="315576"/>
    <lineage>
        <taxon>Eukaryota</taxon>
        <taxon>Metazoa</taxon>
        <taxon>Ecdysozoa</taxon>
        <taxon>Arthropoda</taxon>
        <taxon>Hexapoda</taxon>
        <taxon>Insecta</taxon>
        <taxon>Pterygota</taxon>
        <taxon>Neoptera</taxon>
        <taxon>Endopterygota</taxon>
        <taxon>Diptera</taxon>
        <taxon>Nematocera</taxon>
        <taxon>Chironomoidea</taxon>
        <taxon>Chironomidae</taxon>
        <taxon>Chironominae</taxon>
        <taxon>Chironomus</taxon>
    </lineage>
</organism>
<evidence type="ECO:0000256" key="8">
    <source>
        <dbReference type="SAM" id="Phobius"/>
    </source>
</evidence>
<keyword evidence="5 8" id="KW-1133">Transmembrane helix</keyword>
<name>A0A9N9RWH7_9DIPT</name>
<keyword evidence="2" id="KW-0813">Transport</keyword>
<evidence type="ECO:0000256" key="1">
    <source>
        <dbReference type="ARBA" id="ARBA00004308"/>
    </source>
</evidence>
<reference evidence="11" key="2">
    <citation type="submission" date="2022-10" db="EMBL/GenBank/DDBJ databases">
        <authorList>
            <consortium name="ENA_rothamsted_submissions"/>
            <consortium name="culmorum"/>
            <person name="King R."/>
        </authorList>
    </citation>
    <scope>NUCLEOTIDE SEQUENCE</scope>
</reference>
<feature type="domain" description="MRH" evidence="10">
    <location>
        <begin position="32"/>
        <end position="169"/>
    </location>
</feature>
<evidence type="ECO:0000313" key="12">
    <source>
        <dbReference type="Proteomes" id="UP001153620"/>
    </source>
</evidence>
<gene>
    <name evidence="11" type="ORF">CHIRRI_LOCUS9353</name>
</gene>
<feature type="transmembrane region" description="Helical" evidence="8">
    <location>
        <begin position="747"/>
        <end position="767"/>
    </location>
</feature>
<evidence type="ECO:0000256" key="4">
    <source>
        <dbReference type="ARBA" id="ARBA00022729"/>
    </source>
</evidence>
<dbReference type="Proteomes" id="UP001153620">
    <property type="component" value="Chromosome 3"/>
</dbReference>
<feature type="chain" id="PRO_5040451703" description="MRH domain-containing protein" evidence="9">
    <location>
        <begin position="21"/>
        <end position="820"/>
    </location>
</feature>
<dbReference type="InterPro" id="IPR000479">
    <property type="entry name" value="CIMR_rpt"/>
</dbReference>
<dbReference type="GO" id="GO:0005537">
    <property type="term" value="F:D-mannose binding"/>
    <property type="evidence" value="ECO:0007669"/>
    <property type="project" value="InterPro"/>
</dbReference>
<dbReference type="InterPro" id="IPR009011">
    <property type="entry name" value="Man6P_isomerase_rcpt-bd_dom_sf"/>
</dbReference>
<keyword evidence="6 8" id="KW-0472">Membrane</keyword>
<dbReference type="SUPFAM" id="SSF50911">
    <property type="entry name" value="Mannose 6-phosphate receptor domain"/>
    <property type="match status" value="4"/>
</dbReference>
<dbReference type="Pfam" id="PF00878">
    <property type="entry name" value="CIMR"/>
    <property type="match status" value="2"/>
</dbReference>
<feature type="domain" description="MRH" evidence="10">
    <location>
        <begin position="455"/>
        <end position="607"/>
    </location>
</feature>
<feature type="signal peptide" evidence="9">
    <location>
        <begin position="1"/>
        <end position="20"/>
    </location>
</feature>
<sequence length="820" mass="93298">MTKLLLVFSILLMNLCNLIALDIKKDVQGDQQKCAVIEPVRNFTFDFNEIVSELGYHINGDDDNLGQYFFNLCKPLSRKCKNQTVAACLIKHRSKEEVIIGYDSKLYWNDGQIRLSYVGEECKDKINFTLNVMLHCDYQNNKNDFLGVFHLEDQCEINIFMKTPKACLPVPDNIKSAKMFVKTLSNKTLNFNALKSSNHIAEKSSDGSFVIGFPILYSHDVMCEAGSTVCFINNTETDTKKKFKNVGMMTSDIKFENDHPVLVLTSDEECNGTKKYSSKITFICDKLLSDGSPRFMKENDCTYYFEWETKYACVDEKSCQISGPNGEFYDFSSLVGLQYSIPRSNKSNEVIHFSLCSPAKECVDENWGSCIIRTDENGNKQTTNIGFLNSKLQIDSKNVFLKYDGSKCNGKGDLFSTRIEFIVADEPKDEEVVLIEDKCEIVLHLKTLLVNQNVKNCVVKNRHDVEFDLRPLIDYNGNYEATIDTKESIDARYFINVCRPLNSKYSLDCHGNSAACRTVVKDGKHEEELSLGHFEYAMSTEPGKDGTTNVLMKYFHGSKCPEDNEEHITTTITFFCDILAGLGNPILKSTEHCEYSFDFPTNILCNEQHLTLKSSDSCELLNDKANKSINLKTFGIFESDNVKVDICDNVTKFYTLNYKDSLVVIEYASKDKDIQVQLKCGVKNNTKIDVDQNQILVMHETNLICPFLNIAPKMMEFVASPKSDTDEKTVIKDEQKKPDESSAGFSMGYIFLIICLIVAFGAFYLVIRHPERREIIMNMVKFRSRRNIRYARINLSEESALLTDNHDLIASDSDDENILL</sequence>
<protein>
    <recommendedName>
        <fullName evidence="10">MRH domain-containing protein</fullName>
    </recommendedName>
</protein>
<evidence type="ECO:0000256" key="3">
    <source>
        <dbReference type="ARBA" id="ARBA00022692"/>
    </source>
</evidence>
<feature type="domain" description="MRH" evidence="10">
    <location>
        <begin position="177"/>
        <end position="315"/>
    </location>
</feature>
<evidence type="ECO:0000256" key="2">
    <source>
        <dbReference type="ARBA" id="ARBA00022448"/>
    </source>
</evidence>
<evidence type="ECO:0000256" key="5">
    <source>
        <dbReference type="ARBA" id="ARBA00022989"/>
    </source>
</evidence>
<proteinExistence type="predicted"/>
<dbReference type="EMBL" id="OU895879">
    <property type="protein sequence ID" value="CAG9806497.1"/>
    <property type="molecule type" value="Genomic_DNA"/>
</dbReference>
<keyword evidence="4 9" id="KW-0732">Signal</keyword>
<dbReference type="PANTHER" id="PTHR15071">
    <property type="entry name" value="MANNOSE-6-PHOSPHATE RECEPTOR FAMILY MEMBER"/>
    <property type="match status" value="1"/>
</dbReference>
<dbReference type="SMART" id="SM01404">
    <property type="entry name" value="CIMR"/>
    <property type="match status" value="5"/>
</dbReference>
<accession>A0A9N9RWH7</accession>
<dbReference type="GO" id="GO:0010008">
    <property type="term" value="C:endosome membrane"/>
    <property type="evidence" value="ECO:0007669"/>
    <property type="project" value="UniProtKB-SubCell"/>
</dbReference>
<reference evidence="11" key="1">
    <citation type="submission" date="2022-01" db="EMBL/GenBank/DDBJ databases">
        <authorList>
            <person name="King R."/>
        </authorList>
    </citation>
    <scope>NUCLEOTIDE SEQUENCE</scope>
</reference>
<evidence type="ECO:0000256" key="9">
    <source>
        <dbReference type="SAM" id="SignalP"/>
    </source>
</evidence>
<dbReference type="InterPro" id="IPR044865">
    <property type="entry name" value="MRH_dom"/>
</dbReference>
<keyword evidence="3 8" id="KW-0812">Transmembrane</keyword>
<dbReference type="GO" id="GO:0005802">
    <property type="term" value="C:trans-Golgi network"/>
    <property type="evidence" value="ECO:0007669"/>
    <property type="project" value="TreeGrafter"/>
</dbReference>
<dbReference type="Gene3D" id="2.70.130.10">
    <property type="entry name" value="Mannose-6-phosphate receptor binding domain"/>
    <property type="match status" value="4"/>
</dbReference>
<evidence type="ECO:0000313" key="11">
    <source>
        <dbReference type="EMBL" id="CAG9806497.1"/>
    </source>
</evidence>
<dbReference type="GO" id="GO:0038023">
    <property type="term" value="F:signaling receptor activity"/>
    <property type="evidence" value="ECO:0007669"/>
    <property type="project" value="InterPro"/>
</dbReference>
<dbReference type="GO" id="GO:0000139">
    <property type="term" value="C:Golgi membrane"/>
    <property type="evidence" value="ECO:0007669"/>
    <property type="project" value="UniProtKB-SubCell"/>
</dbReference>
<evidence type="ECO:0000256" key="6">
    <source>
        <dbReference type="ARBA" id="ARBA00023136"/>
    </source>
</evidence>
<dbReference type="OrthoDB" id="4504960at2759"/>
<dbReference type="GO" id="GO:0007041">
    <property type="term" value="P:lysosomal transport"/>
    <property type="evidence" value="ECO:0007669"/>
    <property type="project" value="InterPro"/>
</dbReference>
<comment type="subcellular location">
    <subcellularLocation>
        <location evidence="1">Endomembrane system</location>
    </subcellularLocation>
</comment>